<evidence type="ECO:0000313" key="1">
    <source>
        <dbReference type="EMBL" id="MED6277691.1"/>
    </source>
</evidence>
<feature type="non-terminal residue" evidence="1">
    <location>
        <position position="1"/>
    </location>
</feature>
<comment type="caution">
    <text evidence="1">The sequence shown here is derived from an EMBL/GenBank/DDBJ whole genome shotgun (WGS) entry which is preliminary data.</text>
</comment>
<proteinExistence type="predicted"/>
<keyword evidence="2" id="KW-1185">Reference proteome</keyword>
<dbReference type="EMBL" id="JAHUTJ010034067">
    <property type="protein sequence ID" value="MED6277691.1"/>
    <property type="molecule type" value="Genomic_DNA"/>
</dbReference>
<protein>
    <submittedName>
        <fullName evidence="1">Uncharacterized protein</fullName>
    </submittedName>
</protein>
<dbReference type="Proteomes" id="UP001352852">
    <property type="component" value="Unassembled WGS sequence"/>
</dbReference>
<accession>A0ABU7DS66</accession>
<reference evidence="1 2" key="1">
    <citation type="submission" date="2021-06" db="EMBL/GenBank/DDBJ databases">
        <authorList>
            <person name="Palmer J.M."/>
        </authorList>
    </citation>
    <scope>NUCLEOTIDE SEQUENCE [LARGE SCALE GENOMIC DNA]</scope>
    <source>
        <strain evidence="1 2">CL_MEX2019</strain>
        <tissue evidence="1">Muscle</tissue>
    </source>
</reference>
<evidence type="ECO:0000313" key="2">
    <source>
        <dbReference type="Proteomes" id="UP001352852"/>
    </source>
</evidence>
<gene>
    <name evidence="1" type="ORF">CHARACLAT_016055</name>
</gene>
<sequence>QLFVTVTRWCKPWSFLQTQLVETASLPGISLRHSFASAGLRREKVEYQYGCSEPQKT</sequence>
<organism evidence="1 2">
    <name type="scientific">Characodon lateralis</name>
    <dbReference type="NCBI Taxonomy" id="208331"/>
    <lineage>
        <taxon>Eukaryota</taxon>
        <taxon>Metazoa</taxon>
        <taxon>Chordata</taxon>
        <taxon>Craniata</taxon>
        <taxon>Vertebrata</taxon>
        <taxon>Euteleostomi</taxon>
        <taxon>Actinopterygii</taxon>
        <taxon>Neopterygii</taxon>
        <taxon>Teleostei</taxon>
        <taxon>Neoteleostei</taxon>
        <taxon>Acanthomorphata</taxon>
        <taxon>Ovalentaria</taxon>
        <taxon>Atherinomorphae</taxon>
        <taxon>Cyprinodontiformes</taxon>
        <taxon>Goodeidae</taxon>
        <taxon>Characodon</taxon>
    </lineage>
</organism>
<name>A0ABU7DS66_9TELE</name>